<evidence type="ECO:0000256" key="4">
    <source>
        <dbReference type="ARBA" id="ARBA00022833"/>
    </source>
</evidence>
<reference evidence="10" key="1">
    <citation type="submission" date="2020-04" db="EMBL/GenBank/DDBJ databases">
        <title>Full-length transcriptome analysis of the Pyropia yezoensis carbonic anhydrase gene family: identification and expression profiles in response to different inorganic carbon concentration.</title>
        <authorList>
            <person name="Zhang B."/>
        </authorList>
    </citation>
    <scope>NUCLEOTIDE SEQUENCE</scope>
</reference>
<dbReference type="InterPro" id="IPR041891">
    <property type="entry name" value="Alpha_CA_prokaryot-like"/>
</dbReference>
<dbReference type="SMR" id="A0A8E8PFQ9"/>
<dbReference type="PANTHER" id="PTHR18952:SF265">
    <property type="entry name" value="CARBONIC ANHYDRASE"/>
    <property type="match status" value="1"/>
</dbReference>
<evidence type="ECO:0000256" key="2">
    <source>
        <dbReference type="ARBA" id="ARBA00012925"/>
    </source>
</evidence>
<proteinExistence type="evidence at transcript level"/>
<gene>
    <name evidence="10" type="primary">CA9</name>
</gene>
<dbReference type="PANTHER" id="PTHR18952">
    <property type="entry name" value="CARBONIC ANHYDRASE"/>
    <property type="match status" value="1"/>
</dbReference>
<protein>
    <recommendedName>
        <fullName evidence="2">carbonic anhydrase</fullName>
        <ecNumber evidence="2">4.2.1.1</ecNumber>
    </recommendedName>
</protein>
<dbReference type="CDD" id="cd03124">
    <property type="entry name" value="alpha_CA_prokaryotic_like"/>
    <property type="match status" value="2"/>
</dbReference>
<keyword evidence="5" id="KW-0456">Lyase</keyword>
<keyword evidence="8" id="KW-0732">Signal</keyword>
<feature type="signal peptide" evidence="8">
    <location>
        <begin position="1"/>
        <end position="17"/>
    </location>
</feature>
<dbReference type="AlphaFoldDB" id="A0A8E8PFQ9"/>
<dbReference type="GO" id="GO:0004089">
    <property type="term" value="F:carbonate dehydratase activity"/>
    <property type="evidence" value="ECO:0007669"/>
    <property type="project" value="UniProtKB-EC"/>
</dbReference>
<dbReference type="EMBL" id="MT375597">
    <property type="protein sequence ID" value="QWE79113.1"/>
    <property type="molecule type" value="mRNA"/>
</dbReference>
<keyword evidence="7" id="KW-0812">Transmembrane</keyword>
<dbReference type="GO" id="GO:0008270">
    <property type="term" value="F:zinc ion binding"/>
    <property type="evidence" value="ECO:0007669"/>
    <property type="project" value="InterPro"/>
</dbReference>
<dbReference type="SUPFAM" id="SSF51069">
    <property type="entry name" value="Carbonic anhydrase"/>
    <property type="match status" value="3"/>
</dbReference>
<dbReference type="EC" id="4.2.1.1" evidence="2"/>
<evidence type="ECO:0000256" key="3">
    <source>
        <dbReference type="ARBA" id="ARBA00022723"/>
    </source>
</evidence>
<dbReference type="CDD" id="cd00326">
    <property type="entry name" value="alpha_CA"/>
    <property type="match status" value="1"/>
</dbReference>
<keyword evidence="3" id="KW-0479">Metal-binding</keyword>
<feature type="domain" description="Alpha-carbonic anhydrase" evidence="9">
    <location>
        <begin position="16"/>
        <end position="247"/>
    </location>
</feature>
<evidence type="ECO:0000256" key="1">
    <source>
        <dbReference type="ARBA" id="ARBA00010718"/>
    </source>
</evidence>
<evidence type="ECO:0000256" key="6">
    <source>
        <dbReference type="ARBA" id="ARBA00048348"/>
    </source>
</evidence>
<evidence type="ECO:0000256" key="8">
    <source>
        <dbReference type="SAM" id="SignalP"/>
    </source>
</evidence>
<evidence type="ECO:0000256" key="7">
    <source>
        <dbReference type="SAM" id="Phobius"/>
    </source>
</evidence>
<feature type="transmembrane region" description="Helical" evidence="7">
    <location>
        <begin position="752"/>
        <end position="777"/>
    </location>
</feature>
<feature type="domain" description="Alpha-carbonic anhydrase" evidence="9">
    <location>
        <begin position="257"/>
        <end position="490"/>
    </location>
</feature>
<name>A0A8E8PFQ9_PYRYE</name>
<dbReference type="InterPro" id="IPR001148">
    <property type="entry name" value="CA_dom"/>
</dbReference>
<sequence>MKLSILVVALLAASAVAWDYTDTNDWVDESEACGGMMQSPVSLGDPALIDAAVMGDGFELSLSAVDAAVAGDLANVDDLYVAWDGSASSSVLTGPMLGNVGTFALSGIEFHSNAEHSFGTGLDAEVQLMYTNDVTLEVAIVAVLFDDGASSNNAGLDVVVAQDVDAAGESVNVSLTLADFLPADLDFVYYPGSLTHPPCTENVHWFVLQTAVGTSPAQVFSLKGLVGGISNNRPLRNLNGRLLFAYDGEATGTDVDAAWTATDSHLWPYYFETCASGGQSPIDIVSATGAAFGTDYADQGLDFDWSSSAVTYNVSNSGRVVSVNVHAPSSVSGWPLDSDYHLHKVAAKVNSEHSVDGEGAALELQFYHTSDITAATAIVAVLYDIADDSNTEVAALADAVNGLTTAGDSVDASLTLAGFLPDDASAFFSYVGSMTIPPCTEGVTWIVLENRGTVSSADVAKFQTAAGLGTKVNNARGQVPTNDRTLKYHSGETAFSVGGWSYAKQGAWGELYPRCGSGLQSPIDIPVSALTVDASGTTEGLEGLDSDYPSLVPAETLASASLFQLIFRQEDSGTIGGGVYDAHDEDARFSLAFGYVHTPSEHKFDGTVRAAELQLIHDHEDSVSSVGLAITFNIGSETDALIADIAEGKLDGLADLVVDDTEYFSYEGSTTAPPCDKTVTWYVLAEPLDISASDLDALRDLVPGTSNNARSTFPSAGRNVFHYAVVNETGITYTSEETFAGLKRDWRKSMPLFTTVAVIIFIALAVMCVGTLCVFIFKSSFAPTHDNTKYDIE</sequence>
<comment type="catalytic activity">
    <reaction evidence="6">
        <text>hydrogencarbonate + H(+) = CO2 + H2O</text>
        <dbReference type="Rhea" id="RHEA:10748"/>
        <dbReference type="ChEBI" id="CHEBI:15377"/>
        <dbReference type="ChEBI" id="CHEBI:15378"/>
        <dbReference type="ChEBI" id="CHEBI:16526"/>
        <dbReference type="ChEBI" id="CHEBI:17544"/>
        <dbReference type="EC" id="4.2.1.1"/>
    </reaction>
</comment>
<keyword evidence="7" id="KW-1133">Transmembrane helix</keyword>
<feature type="domain" description="Alpha-carbonic anhydrase" evidence="9">
    <location>
        <begin position="498"/>
        <end position="724"/>
    </location>
</feature>
<organism evidence="10">
    <name type="scientific">Pyropia yezoensis</name>
    <name type="common">Susabi-nori</name>
    <name type="synonym">Porphyra yezoensis</name>
    <dbReference type="NCBI Taxonomy" id="2788"/>
    <lineage>
        <taxon>Eukaryota</taxon>
        <taxon>Rhodophyta</taxon>
        <taxon>Bangiophyceae</taxon>
        <taxon>Bangiales</taxon>
        <taxon>Bangiaceae</taxon>
        <taxon>Pyropia</taxon>
    </lineage>
</organism>
<keyword evidence="7" id="KW-0472">Membrane</keyword>
<accession>A0A8E8PFQ9</accession>
<feature type="chain" id="PRO_5034202102" description="carbonic anhydrase" evidence="8">
    <location>
        <begin position="18"/>
        <end position="793"/>
    </location>
</feature>
<dbReference type="PROSITE" id="PS51144">
    <property type="entry name" value="ALPHA_CA_2"/>
    <property type="match status" value="3"/>
</dbReference>
<evidence type="ECO:0000259" key="9">
    <source>
        <dbReference type="PROSITE" id="PS51144"/>
    </source>
</evidence>
<evidence type="ECO:0000313" key="10">
    <source>
        <dbReference type="EMBL" id="QWE79113.1"/>
    </source>
</evidence>
<dbReference type="InterPro" id="IPR023561">
    <property type="entry name" value="Carbonic_anhydrase_a-class"/>
</dbReference>
<comment type="similarity">
    <text evidence="1">Belongs to the alpha-carbonic anhydrase family.</text>
</comment>
<keyword evidence="4" id="KW-0862">Zinc</keyword>
<dbReference type="Pfam" id="PF00194">
    <property type="entry name" value="Carb_anhydrase"/>
    <property type="match status" value="3"/>
</dbReference>
<dbReference type="SMART" id="SM01057">
    <property type="entry name" value="Carb_anhydrase"/>
    <property type="match status" value="3"/>
</dbReference>
<evidence type="ECO:0000256" key="5">
    <source>
        <dbReference type="ARBA" id="ARBA00023239"/>
    </source>
</evidence>
<dbReference type="InterPro" id="IPR036398">
    <property type="entry name" value="CA_dom_sf"/>
</dbReference>
<dbReference type="Gene3D" id="3.10.200.10">
    <property type="entry name" value="Alpha carbonic anhydrase"/>
    <property type="match status" value="3"/>
</dbReference>